<dbReference type="PANTHER" id="PTHR12585:SF70">
    <property type="entry name" value="RAD21_REC8 N TERMINAL DOMAIN PROTEIN (AFU_ORTHOLOGUE AFUA_6G02900)"/>
    <property type="match status" value="1"/>
</dbReference>
<feature type="region of interest" description="Disordered" evidence="4">
    <location>
        <begin position="408"/>
        <end position="441"/>
    </location>
</feature>
<feature type="region of interest" description="Disordered" evidence="4">
    <location>
        <begin position="223"/>
        <end position="247"/>
    </location>
</feature>
<protein>
    <recommendedName>
        <fullName evidence="5">Rad21/Rec8-like protein N-terminal domain-containing protein</fullName>
    </recommendedName>
</protein>
<dbReference type="InterPro" id="IPR039781">
    <property type="entry name" value="Rad21/Rec8-like"/>
</dbReference>
<dbReference type="Pfam" id="PF04825">
    <property type="entry name" value="Rad21_Rec8_N"/>
    <property type="match status" value="1"/>
</dbReference>
<evidence type="ECO:0000313" key="6">
    <source>
        <dbReference type="EMBL" id="GIZ38948.1"/>
    </source>
</evidence>
<accession>A0A9P3C9V9</accession>
<name>A0A9P3C9V9_9PEZI</name>
<feature type="region of interest" description="Disordered" evidence="4">
    <location>
        <begin position="145"/>
        <end position="167"/>
    </location>
</feature>
<evidence type="ECO:0000313" key="7">
    <source>
        <dbReference type="Proteomes" id="UP000825890"/>
    </source>
</evidence>
<feature type="region of interest" description="Disordered" evidence="4">
    <location>
        <begin position="293"/>
        <end position="325"/>
    </location>
</feature>
<evidence type="ECO:0000256" key="1">
    <source>
        <dbReference type="ARBA" id="ARBA00004123"/>
    </source>
</evidence>
<feature type="compositionally biased region" description="Polar residues" evidence="4">
    <location>
        <begin position="147"/>
        <end position="167"/>
    </location>
</feature>
<dbReference type="GeneID" id="68287920"/>
<sequence>MFYSHEVLTSRKYGVATVWLVATLGAKSTLKKVSRKAILDVDVAKACETIITPEAPMALRLQSSLLYGVTRVYLQQCGYVLTDVEAARNNLRAISRVMKQAELEVEGANKARADQLQLPDDPDFVPDFAFMPDPDNFDIEFNEETQRLSQSPGGSRRSITNGSQQSIGGLVIPTSNNSFVGGPVGGMDLFSVRGDSGPGTTRVPAQLLDDDDLGLDMGFDEDLPGGADASVPQRQPGGPVIRADRTDPISEARKLTSEPPDQPMFGQDDDVMPAFDDFNNFAGDDAQDQIQDMTHQETTSESASAPNVRNKRPAKQKNVQMDHHTSMTNRDLAELNKNYLDRMLDEGLKHQQKKLNANAKKNAEQWVLGAGSILGQGMRGPLDMFSGAALLEAFTGVDFMAGKKRAREEDAYLSDGQSKRSRVGESSDEVGRADDLQMGDDFMMMGDDTIEQGREAPTPLDDRHLSSVLPWNQSQGSRRPTEVVHPTSASFGGGPQINVISRRGSRLTSASPLIGRGVVGNELDDFQLPPGSDIHISGLNDEEEFELYGTAAGLDNQTAAQTQWQKAALTGESANFLDFVQTAIDDNDDPAQLKQIEFEKLLPPQSNTYIVAAQALLHVLALGTTGALKVEQDEPFGAIALSITAGAL</sequence>
<dbReference type="CDD" id="cd21789">
    <property type="entry name" value="Rad21_Rec8_M_SpRec8p-like"/>
    <property type="match status" value="1"/>
</dbReference>
<feature type="coiled-coil region" evidence="3">
    <location>
        <begin position="84"/>
        <end position="118"/>
    </location>
</feature>
<comment type="caution">
    <text evidence="6">The sequence shown here is derived from an EMBL/GenBank/DDBJ whole genome shotgun (WGS) entry which is preliminary data.</text>
</comment>
<evidence type="ECO:0000256" key="2">
    <source>
        <dbReference type="ARBA" id="ARBA00023242"/>
    </source>
</evidence>
<reference evidence="6 7" key="1">
    <citation type="submission" date="2021-01" db="EMBL/GenBank/DDBJ databases">
        <title>Cercospora kikuchii MAFF 305040 whole genome shotgun sequence.</title>
        <authorList>
            <person name="Kashiwa T."/>
            <person name="Suzuki T."/>
        </authorList>
    </citation>
    <scope>NUCLEOTIDE SEQUENCE [LARGE SCALE GENOMIC DNA]</scope>
    <source>
        <strain evidence="6 7">MAFF 305040</strain>
    </source>
</reference>
<keyword evidence="7" id="KW-1185">Reference proteome</keyword>
<dbReference type="GO" id="GO:0003682">
    <property type="term" value="F:chromatin binding"/>
    <property type="evidence" value="ECO:0007669"/>
    <property type="project" value="TreeGrafter"/>
</dbReference>
<dbReference type="GO" id="GO:0030892">
    <property type="term" value="C:mitotic cohesin complex"/>
    <property type="evidence" value="ECO:0007669"/>
    <property type="project" value="TreeGrafter"/>
</dbReference>
<evidence type="ECO:0000256" key="4">
    <source>
        <dbReference type="SAM" id="MobiDB-lite"/>
    </source>
</evidence>
<dbReference type="EMBL" id="BOLY01000002">
    <property type="protein sequence ID" value="GIZ38948.1"/>
    <property type="molecule type" value="Genomic_DNA"/>
</dbReference>
<keyword evidence="2" id="KW-0539">Nucleus</keyword>
<gene>
    <name evidence="6" type="ORF">CKM354_000234500</name>
</gene>
<dbReference type="AlphaFoldDB" id="A0A9P3C9V9"/>
<feature type="compositionally biased region" description="Polar residues" evidence="4">
    <location>
        <begin position="293"/>
        <end position="307"/>
    </location>
</feature>
<organism evidence="6 7">
    <name type="scientific">Cercospora kikuchii</name>
    <dbReference type="NCBI Taxonomy" id="84275"/>
    <lineage>
        <taxon>Eukaryota</taxon>
        <taxon>Fungi</taxon>
        <taxon>Dikarya</taxon>
        <taxon>Ascomycota</taxon>
        <taxon>Pezizomycotina</taxon>
        <taxon>Dothideomycetes</taxon>
        <taxon>Dothideomycetidae</taxon>
        <taxon>Mycosphaerellales</taxon>
        <taxon>Mycosphaerellaceae</taxon>
        <taxon>Cercospora</taxon>
    </lineage>
</organism>
<proteinExistence type="predicted"/>
<dbReference type="Proteomes" id="UP000825890">
    <property type="component" value="Unassembled WGS sequence"/>
</dbReference>
<keyword evidence="3" id="KW-0175">Coiled coil</keyword>
<dbReference type="InterPro" id="IPR006910">
    <property type="entry name" value="Rad21_Rec8_N"/>
</dbReference>
<feature type="region of interest" description="Disordered" evidence="4">
    <location>
        <begin position="470"/>
        <end position="496"/>
    </location>
</feature>
<evidence type="ECO:0000259" key="5">
    <source>
        <dbReference type="Pfam" id="PF04825"/>
    </source>
</evidence>
<dbReference type="RefSeq" id="XP_044653435.1">
    <property type="nucleotide sequence ID" value="XM_044797500.1"/>
</dbReference>
<dbReference type="GO" id="GO:0007064">
    <property type="term" value="P:mitotic sister chromatid cohesion"/>
    <property type="evidence" value="ECO:0007669"/>
    <property type="project" value="TreeGrafter"/>
</dbReference>
<dbReference type="GO" id="GO:0005634">
    <property type="term" value="C:nucleus"/>
    <property type="evidence" value="ECO:0007669"/>
    <property type="project" value="UniProtKB-SubCell"/>
</dbReference>
<dbReference type="PANTHER" id="PTHR12585">
    <property type="entry name" value="SCC1 / RAD21 FAMILY MEMBER"/>
    <property type="match status" value="1"/>
</dbReference>
<dbReference type="OrthoDB" id="5427633at2759"/>
<comment type="subcellular location">
    <subcellularLocation>
        <location evidence="1">Nucleus</location>
    </subcellularLocation>
</comment>
<evidence type="ECO:0000256" key="3">
    <source>
        <dbReference type="SAM" id="Coils"/>
    </source>
</evidence>
<feature type="domain" description="Rad21/Rec8-like protein N-terminal" evidence="5">
    <location>
        <begin position="1"/>
        <end position="113"/>
    </location>
</feature>
<feature type="compositionally biased region" description="Basic and acidic residues" evidence="4">
    <location>
        <begin position="422"/>
        <end position="435"/>
    </location>
</feature>